<proteinExistence type="inferred from homology"/>
<protein>
    <submittedName>
        <fullName evidence="2">Uncharacterized protein</fullName>
    </submittedName>
</protein>
<organism evidence="2 3">
    <name type="scientific">Candida oxycetoniae</name>
    <dbReference type="NCBI Taxonomy" id="497107"/>
    <lineage>
        <taxon>Eukaryota</taxon>
        <taxon>Fungi</taxon>
        <taxon>Dikarya</taxon>
        <taxon>Ascomycota</taxon>
        <taxon>Saccharomycotina</taxon>
        <taxon>Pichiomycetes</taxon>
        <taxon>Debaryomycetaceae</taxon>
        <taxon>Candida/Lodderomyces clade</taxon>
        <taxon>Candida</taxon>
    </lineage>
</organism>
<dbReference type="Pfam" id="PF03452">
    <property type="entry name" value="Anp1"/>
    <property type="match status" value="1"/>
</dbReference>
<dbReference type="Gene3D" id="3.90.550.10">
    <property type="entry name" value="Spore Coat Polysaccharide Biosynthesis Protein SpsA, Chain A"/>
    <property type="match status" value="1"/>
</dbReference>
<comment type="caution">
    <text evidence="2">The sequence shown here is derived from an EMBL/GenBank/DDBJ whole genome shotgun (WGS) entry which is preliminary data.</text>
</comment>
<dbReference type="AlphaFoldDB" id="A0AAI9SU66"/>
<evidence type="ECO:0000313" key="2">
    <source>
        <dbReference type="EMBL" id="KAI3403092.2"/>
    </source>
</evidence>
<dbReference type="GO" id="GO:0000136">
    <property type="term" value="C:mannan polymerase complex"/>
    <property type="evidence" value="ECO:0007669"/>
    <property type="project" value="TreeGrafter"/>
</dbReference>
<dbReference type="Proteomes" id="UP001202479">
    <property type="component" value="Unassembled WGS sequence"/>
</dbReference>
<accession>A0AAI9SU66</accession>
<dbReference type="InterPro" id="IPR052086">
    <property type="entry name" value="Mannan_Polymerase_Subunit"/>
</dbReference>
<name>A0AAI9SU66_9ASCO</name>
<dbReference type="GO" id="GO:0000032">
    <property type="term" value="P:cell wall mannoprotein biosynthetic process"/>
    <property type="evidence" value="ECO:0007669"/>
    <property type="project" value="TreeGrafter"/>
</dbReference>
<keyword evidence="3" id="KW-1185">Reference proteome</keyword>
<evidence type="ECO:0000313" key="3">
    <source>
        <dbReference type="Proteomes" id="UP001202479"/>
    </source>
</evidence>
<sequence length="353" mass="41141">MLLNTLSISGIHSPSKGKTTQESGDSPFYTKEEYNDEAFEYEKLIMRLRNSGKLGQNKKRSVLVLSSIGKDQPYGEGRTLEQFFLTIFTLVENQPKYDFSLGLLNNFPNEVEKIKHYITKNEEKMSKYFNKITVSSAPHLEDAGGISRESRHDDSKQRLRRRLIARSRNFLMSESLENEQYILFMDSDIVSFDKQEMFIDVMVKSEKDIIVPRIRKRFGLTDYDRNSWRGKRTKPTQEQLDIMDSNQWDKFDYVPKDVPGEIFHFFHLDNTENEELKKLDHFEPLDSVGGAVLFFKSIIYRQGVIFPTSYIVGTTWDRLEGYDGIETEGICYLAKPLGYECWGMPNLSAYHIE</sequence>
<dbReference type="InterPro" id="IPR029044">
    <property type="entry name" value="Nucleotide-diphossugar_trans"/>
</dbReference>
<dbReference type="GO" id="GO:0006487">
    <property type="term" value="P:protein N-linked glycosylation"/>
    <property type="evidence" value="ECO:0007669"/>
    <property type="project" value="TreeGrafter"/>
</dbReference>
<dbReference type="EMBL" id="JAHUZD010000138">
    <property type="protein sequence ID" value="KAI3403092.2"/>
    <property type="molecule type" value="Genomic_DNA"/>
</dbReference>
<comment type="similarity">
    <text evidence="1">Belongs to the ANP1/MMN9/VAN1 family.</text>
</comment>
<dbReference type="PANTHER" id="PTHR43083">
    <property type="entry name" value="MANNAN POLYMERASE II"/>
    <property type="match status" value="1"/>
</dbReference>
<evidence type="ECO:0000256" key="1">
    <source>
        <dbReference type="ARBA" id="ARBA00037964"/>
    </source>
</evidence>
<dbReference type="PANTHER" id="PTHR43083:SF6">
    <property type="entry name" value="MANNAN POLYMERASE COMPLEXES SUBUNIT MNN9"/>
    <property type="match status" value="1"/>
</dbReference>
<reference evidence="2" key="1">
    <citation type="journal article" date="2022" name="DNA Res.">
        <title>Genome analysis of five recently described species of the CUG-Ser clade uncovers Candida theae as a new hybrid lineage with pathogenic potential in the Candida parapsilosis species complex.</title>
        <authorList>
            <person name="Mixao V."/>
            <person name="Del Olmo V."/>
            <person name="Hegedusova E."/>
            <person name="Saus E."/>
            <person name="Pryszcz L."/>
            <person name="Cillingova A."/>
            <person name="Nosek J."/>
            <person name="Gabaldon T."/>
        </authorList>
    </citation>
    <scope>NUCLEOTIDE SEQUENCE</scope>
    <source>
        <strain evidence="2">CBS 10844</strain>
    </source>
</reference>
<gene>
    <name evidence="2" type="ORF">KGF56_004152</name>
</gene>
<dbReference type="GO" id="GO:0000009">
    <property type="term" value="F:alpha-1,6-mannosyltransferase activity"/>
    <property type="evidence" value="ECO:0007669"/>
    <property type="project" value="TreeGrafter"/>
</dbReference>
<dbReference type="RefSeq" id="XP_049178839.1">
    <property type="nucleotide sequence ID" value="XM_049325561.1"/>
</dbReference>
<dbReference type="GeneID" id="73381767"/>